<dbReference type="AlphaFoldDB" id="A0A182JKJ6"/>
<name>A0A182JKJ6_ANOAO</name>
<dbReference type="VEuPathDB" id="VectorBase:AATE019802"/>
<proteinExistence type="predicted"/>
<sequence length="300" mass="33069">MPRTALLSHPWGGYQLPGRLPSPLAFPPVLVSCLACVERSLNAAAIAMMMQIITVKMPMNMPIDTIGVSSKSACVPARGQRVVSTGRVRNRTTLTRPFGASLTTAISLSLVTMAFMAGRFAAELAGAAKDSVRWITTERGGRVWFQTCTYLEHTEPCCCKWSRVRLQQDRLATASHVRGVDDDFQQQPRIEPVHGEDRYFGGHVGKQGIHRIALAVALDVRCNAGVVAGLMSRHHLQRQCGTAHDDARLGVVLYDLILQRKQMITRLLLYRGREEKSKVKKNKCVGIPGGQLRANENSIE</sequence>
<accession>A0A182JKJ6</accession>
<dbReference type="PROSITE" id="PS51257">
    <property type="entry name" value="PROKAR_LIPOPROTEIN"/>
    <property type="match status" value="1"/>
</dbReference>
<protein>
    <submittedName>
        <fullName evidence="1">Uncharacterized protein</fullName>
    </submittedName>
</protein>
<dbReference type="EnsemblMetazoa" id="AATE019802-RA">
    <property type="protein sequence ID" value="AATE019802-PA.1"/>
    <property type="gene ID" value="AATE019802"/>
</dbReference>
<evidence type="ECO:0000313" key="1">
    <source>
        <dbReference type="EnsemblMetazoa" id="AATE019802-PA.1"/>
    </source>
</evidence>
<reference evidence="1" key="1">
    <citation type="submission" date="2022-08" db="UniProtKB">
        <authorList>
            <consortium name="EnsemblMetazoa"/>
        </authorList>
    </citation>
    <scope>IDENTIFICATION</scope>
    <source>
        <strain evidence="1">EBRO</strain>
    </source>
</reference>
<organism evidence="1">
    <name type="scientific">Anopheles atroparvus</name>
    <name type="common">European mosquito</name>
    <dbReference type="NCBI Taxonomy" id="41427"/>
    <lineage>
        <taxon>Eukaryota</taxon>
        <taxon>Metazoa</taxon>
        <taxon>Ecdysozoa</taxon>
        <taxon>Arthropoda</taxon>
        <taxon>Hexapoda</taxon>
        <taxon>Insecta</taxon>
        <taxon>Pterygota</taxon>
        <taxon>Neoptera</taxon>
        <taxon>Endopterygota</taxon>
        <taxon>Diptera</taxon>
        <taxon>Nematocera</taxon>
        <taxon>Culicoidea</taxon>
        <taxon>Culicidae</taxon>
        <taxon>Anophelinae</taxon>
        <taxon>Anopheles</taxon>
    </lineage>
</organism>